<name>A0A6J5XIA4_PRUAR</name>
<gene>
    <name evidence="1" type="ORF">ORAREDHAP_LOCUS37062</name>
</gene>
<evidence type="ECO:0008006" key="3">
    <source>
        <dbReference type="Google" id="ProtNLM"/>
    </source>
</evidence>
<evidence type="ECO:0000313" key="1">
    <source>
        <dbReference type="EMBL" id="CAB4313696.1"/>
    </source>
</evidence>
<sequence length="64" mass="6996">MAYSASGFGTTSLSCQGWQRPNHLGFVNRRFVTMPDDVVGVEFATTSKGDTSFFVKVDGMMIVL</sequence>
<reference evidence="2" key="1">
    <citation type="journal article" date="2020" name="Genome Biol.">
        <title>Gamete binning: chromosome-level and haplotype-resolved genome assembly enabled by high-throughput single-cell sequencing of gamete genomes.</title>
        <authorList>
            <person name="Campoy J.A."/>
            <person name="Sun H."/>
            <person name="Goel M."/>
            <person name="Jiao W.-B."/>
            <person name="Folz-Donahue K."/>
            <person name="Wang N."/>
            <person name="Rubio M."/>
            <person name="Liu C."/>
            <person name="Kukat C."/>
            <person name="Ruiz D."/>
            <person name="Huettel B."/>
            <person name="Schneeberger K."/>
        </authorList>
    </citation>
    <scope>NUCLEOTIDE SEQUENCE [LARGE SCALE GENOMIC DNA]</scope>
    <source>
        <strain evidence="2">cv. Rojo Pasion</strain>
    </source>
</reference>
<keyword evidence="2" id="KW-1185">Reference proteome</keyword>
<accession>A0A6J5XIA4</accession>
<evidence type="ECO:0000313" key="2">
    <source>
        <dbReference type="Proteomes" id="UP000507245"/>
    </source>
</evidence>
<proteinExistence type="predicted"/>
<protein>
    <recommendedName>
        <fullName evidence="3">Legume lectin domain-containing protein</fullName>
    </recommendedName>
</protein>
<dbReference type="AlphaFoldDB" id="A0A6J5XIA4"/>
<organism evidence="1 2">
    <name type="scientific">Prunus armeniaca</name>
    <name type="common">Apricot</name>
    <name type="synonym">Armeniaca vulgaris</name>
    <dbReference type="NCBI Taxonomy" id="36596"/>
    <lineage>
        <taxon>Eukaryota</taxon>
        <taxon>Viridiplantae</taxon>
        <taxon>Streptophyta</taxon>
        <taxon>Embryophyta</taxon>
        <taxon>Tracheophyta</taxon>
        <taxon>Spermatophyta</taxon>
        <taxon>Magnoliopsida</taxon>
        <taxon>eudicotyledons</taxon>
        <taxon>Gunneridae</taxon>
        <taxon>Pentapetalae</taxon>
        <taxon>rosids</taxon>
        <taxon>fabids</taxon>
        <taxon>Rosales</taxon>
        <taxon>Rosaceae</taxon>
        <taxon>Amygdaloideae</taxon>
        <taxon>Amygdaleae</taxon>
        <taxon>Prunus</taxon>
    </lineage>
</organism>
<dbReference type="Proteomes" id="UP000507245">
    <property type="component" value="Unassembled WGS sequence"/>
</dbReference>
<dbReference type="EMBL" id="CAEKKB010000006">
    <property type="protein sequence ID" value="CAB4313696.1"/>
    <property type="molecule type" value="Genomic_DNA"/>
</dbReference>